<reference evidence="4" key="1">
    <citation type="submission" date="2018-05" db="EMBL/GenBank/DDBJ databases">
        <title>Complete Genome Sequence of Methylobacterium sp. 17SD2-17.</title>
        <authorList>
            <person name="Srinivasan S."/>
        </authorList>
    </citation>
    <scope>NUCLEOTIDE SEQUENCE [LARGE SCALE GENOMIC DNA]</scope>
    <source>
        <strain evidence="4">17SD2-17</strain>
    </source>
</reference>
<keyword evidence="4" id="KW-1185">Reference proteome</keyword>
<gene>
    <name evidence="3" type="ORF">DK389_26220</name>
</gene>
<sequence length="137" mass="14885">MMRITFAFAALLIASGSPFAEEVQYYCAEEGRVALAHQGNDTAPVKQDAQRFSIDIDDETVFIKDAYTGIYRCAPIDGAGSSALYCRSPDHRTVFTLDYGSQKFSLARLNTSDAAPPFMSTGQCSKRQAASNPRTPG</sequence>
<protein>
    <submittedName>
        <fullName evidence="3">Uncharacterized protein</fullName>
    </submittedName>
</protein>
<accession>A0A2U8WDH3</accession>
<organism evidence="3 4">
    <name type="scientific">Methylobacterium durans</name>
    <dbReference type="NCBI Taxonomy" id="2202825"/>
    <lineage>
        <taxon>Bacteria</taxon>
        <taxon>Pseudomonadati</taxon>
        <taxon>Pseudomonadota</taxon>
        <taxon>Alphaproteobacteria</taxon>
        <taxon>Hyphomicrobiales</taxon>
        <taxon>Methylobacteriaceae</taxon>
        <taxon>Methylobacterium</taxon>
    </lineage>
</organism>
<dbReference type="AlphaFoldDB" id="A0A2U8WDH3"/>
<feature type="signal peptide" evidence="2">
    <location>
        <begin position="1"/>
        <end position="20"/>
    </location>
</feature>
<keyword evidence="2" id="KW-0732">Signal</keyword>
<evidence type="ECO:0000313" key="4">
    <source>
        <dbReference type="Proteomes" id="UP000245926"/>
    </source>
</evidence>
<evidence type="ECO:0000313" key="3">
    <source>
        <dbReference type="EMBL" id="AWN43366.1"/>
    </source>
</evidence>
<feature type="compositionally biased region" description="Polar residues" evidence="1">
    <location>
        <begin position="120"/>
        <end position="137"/>
    </location>
</feature>
<proteinExistence type="predicted"/>
<feature type="region of interest" description="Disordered" evidence="1">
    <location>
        <begin position="117"/>
        <end position="137"/>
    </location>
</feature>
<dbReference type="KEGG" id="mets:DK389_26220"/>
<dbReference type="Proteomes" id="UP000245926">
    <property type="component" value="Chromosome"/>
</dbReference>
<evidence type="ECO:0000256" key="1">
    <source>
        <dbReference type="SAM" id="MobiDB-lite"/>
    </source>
</evidence>
<feature type="chain" id="PRO_5016052650" evidence="2">
    <location>
        <begin position="21"/>
        <end position="137"/>
    </location>
</feature>
<name>A0A2U8WDH3_9HYPH</name>
<dbReference type="EMBL" id="CP029550">
    <property type="protein sequence ID" value="AWN43366.1"/>
    <property type="molecule type" value="Genomic_DNA"/>
</dbReference>
<dbReference type="RefSeq" id="WP_109894101.1">
    <property type="nucleotide sequence ID" value="NZ_CP029550.1"/>
</dbReference>
<evidence type="ECO:0000256" key="2">
    <source>
        <dbReference type="SAM" id="SignalP"/>
    </source>
</evidence>